<evidence type="ECO:0000313" key="3">
    <source>
        <dbReference type="Proteomes" id="UP001484239"/>
    </source>
</evidence>
<keyword evidence="1" id="KW-0732">Signal</keyword>
<evidence type="ECO:0000256" key="1">
    <source>
        <dbReference type="SAM" id="SignalP"/>
    </source>
</evidence>
<dbReference type="Gene3D" id="2.120.10.30">
    <property type="entry name" value="TolB, C-terminal domain"/>
    <property type="match status" value="1"/>
</dbReference>
<proteinExistence type="predicted"/>
<dbReference type="PROSITE" id="PS51257">
    <property type="entry name" value="PROKAR_LIPOPROTEIN"/>
    <property type="match status" value="1"/>
</dbReference>
<sequence>MTRFSRLAPLCAVTILAACGGDDASTEAASSGAVPVPEGVITGVPEGTDIWIAEIFDVVGGGITVDEARDLTSRPGYDNQPAFGPDGTLYFVQQEGERTDVWSWNAGTNIKNRVTATADESEYSPTPMPRSLGISMIKVEADSTQRLWAVDLDGTRPRVLLEDIAPVGYHAWFDTEFVALFVLGDPATLQIASVETGEARTVASDIGRSLQTVPGRRAVSYEQLGAGGSMIRIYDLDAEAATDYAPSVEGAEYHAWTPGGVLVQGSGSLIYGWIDGEWRTIGDFSGLGQVVSRLAVGPNGDRIAVVAEPAEGDEGEDGGD</sequence>
<keyword evidence="3" id="KW-1185">Reference proteome</keyword>
<name>A0ABU9EDF3_9BACT</name>
<reference evidence="2 3" key="1">
    <citation type="submission" date="2024-02" db="EMBL/GenBank/DDBJ databases">
        <title>A novel Gemmatimonadota bacterium.</title>
        <authorList>
            <person name="Du Z.-J."/>
            <person name="Ye Y.-Q."/>
        </authorList>
    </citation>
    <scope>NUCLEOTIDE SEQUENCE [LARGE SCALE GENOMIC DNA]</scope>
    <source>
        <strain evidence="2 3">DH-20</strain>
    </source>
</reference>
<protein>
    <submittedName>
        <fullName evidence="2">Uncharacterized protein</fullName>
    </submittedName>
</protein>
<dbReference type="InterPro" id="IPR011042">
    <property type="entry name" value="6-blade_b-propeller_TolB-like"/>
</dbReference>
<dbReference type="SUPFAM" id="SSF69304">
    <property type="entry name" value="Tricorn protease N-terminal domain"/>
    <property type="match status" value="1"/>
</dbReference>
<dbReference type="EMBL" id="JBBHLI010000015">
    <property type="protein sequence ID" value="MEK9502786.1"/>
    <property type="molecule type" value="Genomic_DNA"/>
</dbReference>
<comment type="caution">
    <text evidence="2">The sequence shown here is derived from an EMBL/GenBank/DDBJ whole genome shotgun (WGS) entry which is preliminary data.</text>
</comment>
<gene>
    <name evidence="2" type="ORF">WI372_17450</name>
</gene>
<accession>A0ABU9EDF3</accession>
<feature type="chain" id="PRO_5045491882" evidence="1">
    <location>
        <begin position="21"/>
        <end position="320"/>
    </location>
</feature>
<dbReference type="InterPro" id="IPR011659">
    <property type="entry name" value="WD40"/>
</dbReference>
<evidence type="ECO:0000313" key="2">
    <source>
        <dbReference type="EMBL" id="MEK9502786.1"/>
    </source>
</evidence>
<dbReference type="RefSeq" id="WP_405281133.1">
    <property type="nucleotide sequence ID" value="NZ_JBBHLI010000015.1"/>
</dbReference>
<organism evidence="2 3">
    <name type="scientific">Gaopeijia maritima</name>
    <dbReference type="NCBI Taxonomy" id="3119007"/>
    <lineage>
        <taxon>Bacteria</taxon>
        <taxon>Pseudomonadati</taxon>
        <taxon>Gemmatimonadota</taxon>
        <taxon>Longimicrobiia</taxon>
        <taxon>Gaopeijiales</taxon>
        <taxon>Gaopeijiaceae</taxon>
        <taxon>Gaopeijia</taxon>
    </lineage>
</organism>
<dbReference type="Proteomes" id="UP001484239">
    <property type="component" value="Unassembled WGS sequence"/>
</dbReference>
<feature type="signal peptide" evidence="1">
    <location>
        <begin position="1"/>
        <end position="20"/>
    </location>
</feature>
<dbReference type="Pfam" id="PF07676">
    <property type="entry name" value="PD40"/>
    <property type="match status" value="1"/>
</dbReference>